<evidence type="ECO:0000313" key="2">
    <source>
        <dbReference type="EMBL" id="GER55964.1"/>
    </source>
</evidence>
<protein>
    <submittedName>
        <fullName evidence="2">Uncharacterized protein</fullName>
    </submittedName>
</protein>
<name>A0A5A7RFL7_STRAF</name>
<keyword evidence="1" id="KW-0812">Transmembrane</keyword>
<keyword evidence="3" id="KW-1185">Reference proteome</keyword>
<keyword evidence="1" id="KW-1133">Transmembrane helix</keyword>
<sequence length="154" mass="17362">MALVSGPQCAVRESGFLSFDPRPNAPRDFVIFEVESFDGLVEPVVAIVVVYEEFFDSEPRMVHYPLTYGRGLVPNHRANAKLVSFLDCFIIIIIIISRFGFRGVDDNLGHGWHESTVMMDARRESYGYADLLRFVIDFTKGNRKGTPHDFLSGG</sequence>
<dbReference type="AlphaFoldDB" id="A0A5A7RFL7"/>
<reference evidence="3" key="1">
    <citation type="journal article" date="2019" name="Curr. Biol.">
        <title>Genome Sequence of Striga asiatica Provides Insight into the Evolution of Plant Parasitism.</title>
        <authorList>
            <person name="Yoshida S."/>
            <person name="Kim S."/>
            <person name="Wafula E.K."/>
            <person name="Tanskanen J."/>
            <person name="Kim Y.M."/>
            <person name="Honaas L."/>
            <person name="Yang Z."/>
            <person name="Spallek T."/>
            <person name="Conn C.E."/>
            <person name="Ichihashi Y."/>
            <person name="Cheong K."/>
            <person name="Cui S."/>
            <person name="Der J.P."/>
            <person name="Gundlach H."/>
            <person name="Jiao Y."/>
            <person name="Hori C."/>
            <person name="Ishida J.K."/>
            <person name="Kasahara H."/>
            <person name="Kiba T."/>
            <person name="Kim M.S."/>
            <person name="Koo N."/>
            <person name="Laohavisit A."/>
            <person name="Lee Y.H."/>
            <person name="Lumba S."/>
            <person name="McCourt P."/>
            <person name="Mortimer J.C."/>
            <person name="Mutuku J.M."/>
            <person name="Nomura T."/>
            <person name="Sasaki-Sekimoto Y."/>
            <person name="Seto Y."/>
            <person name="Wang Y."/>
            <person name="Wakatake T."/>
            <person name="Sakakibara H."/>
            <person name="Demura T."/>
            <person name="Yamaguchi S."/>
            <person name="Yoneyama K."/>
            <person name="Manabe R.I."/>
            <person name="Nelson D.C."/>
            <person name="Schulman A.H."/>
            <person name="Timko M.P."/>
            <person name="dePamphilis C.W."/>
            <person name="Choi D."/>
            <person name="Shirasu K."/>
        </authorList>
    </citation>
    <scope>NUCLEOTIDE SEQUENCE [LARGE SCALE GENOMIC DNA]</scope>
    <source>
        <strain evidence="3">cv. UVA1</strain>
    </source>
</reference>
<evidence type="ECO:0000256" key="1">
    <source>
        <dbReference type="SAM" id="Phobius"/>
    </source>
</evidence>
<comment type="caution">
    <text evidence="2">The sequence shown here is derived from an EMBL/GenBank/DDBJ whole genome shotgun (WGS) entry which is preliminary data.</text>
</comment>
<proteinExistence type="predicted"/>
<organism evidence="2 3">
    <name type="scientific">Striga asiatica</name>
    <name type="common">Asiatic witchweed</name>
    <name type="synonym">Buchnera asiatica</name>
    <dbReference type="NCBI Taxonomy" id="4170"/>
    <lineage>
        <taxon>Eukaryota</taxon>
        <taxon>Viridiplantae</taxon>
        <taxon>Streptophyta</taxon>
        <taxon>Embryophyta</taxon>
        <taxon>Tracheophyta</taxon>
        <taxon>Spermatophyta</taxon>
        <taxon>Magnoliopsida</taxon>
        <taxon>eudicotyledons</taxon>
        <taxon>Gunneridae</taxon>
        <taxon>Pentapetalae</taxon>
        <taxon>asterids</taxon>
        <taxon>lamiids</taxon>
        <taxon>Lamiales</taxon>
        <taxon>Orobanchaceae</taxon>
        <taxon>Buchnereae</taxon>
        <taxon>Striga</taxon>
    </lineage>
</organism>
<feature type="transmembrane region" description="Helical" evidence="1">
    <location>
        <begin position="82"/>
        <end position="101"/>
    </location>
</feature>
<dbReference type="EMBL" id="BKCP01012403">
    <property type="protein sequence ID" value="GER55964.1"/>
    <property type="molecule type" value="Genomic_DNA"/>
</dbReference>
<accession>A0A5A7RFL7</accession>
<evidence type="ECO:0000313" key="3">
    <source>
        <dbReference type="Proteomes" id="UP000325081"/>
    </source>
</evidence>
<dbReference type="Proteomes" id="UP000325081">
    <property type="component" value="Unassembled WGS sequence"/>
</dbReference>
<keyword evidence="1" id="KW-0472">Membrane</keyword>
<gene>
    <name evidence="2" type="ORF">STAS_33665</name>
</gene>